<sequence>MSFIRRIKRGASIYLAEVENVRVGGKVIQKHIRYVGKEVADTPILTGSVANSTIDRVTIYGPLLMLDEIARQIDLSGILGEYGDYLLSLAYAHCISPDSLTGMADWYQKTEMGSLLSLSDVTYKKLIEAIDSVEGMKGAEIQWQIFGRLKEILNLSAKGYFYDITNIYFYGVCCPLAKRGHNAEGRRERQIQVGLAVTQGERIPIFHKVFEGNIFDARTLPDILLHLRGQHIKDICIVWDRGVSSQLNIKEAKEMGFEVLCGLALKGDLKKVADHVLGEDIISMKQRVRLQNATFYVKKKRYRIDGIDGYLAVCLNEKEKQAIRERRYDEIDHALQQIGQNKDIREGLKKYISGNKANYKSLTLAGRYDGISVIFSARNLSEKDMIRGYFEKDTVEKSFRCMKSLLEMDKVRFWLTNRVKGHIFVCYLAYLLLSVLEYRLKKIGIKATEAIETMESMCRVYITDPKSKNRFVKTVTLSKKQEDILREINPHLLTKCNV</sequence>
<dbReference type="PANTHER" id="PTHR34614:SF2">
    <property type="entry name" value="TRANSPOSASE IS4-LIKE DOMAIN-CONTAINING PROTEIN"/>
    <property type="match status" value="1"/>
</dbReference>
<proteinExistence type="predicted"/>
<accession>A0A0M2USQ3</accession>
<dbReference type="AlphaFoldDB" id="A0A0M2USQ3"/>
<organism evidence="2 3">
    <name type="scientific">Candidatus Brocadia fulgida</name>
    <dbReference type="NCBI Taxonomy" id="380242"/>
    <lineage>
        <taxon>Bacteria</taxon>
        <taxon>Pseudomonadati</taxon>
        <taxon>Planctomycetota</taxon>
        <taxon>Candidatus Brocadiia</taxon>
        <taxon>Candidatus Brocadiales</taxon>
        <taxon>Candidatus Brocadiaceae</taxon>
        <taxon>Candidatus Brocadia</taxon>
    </lineage>
</organism>
<name>A0A0M2USQ3_9BACT</name>
<evidence type="ECO:0000259" key="1">
    <source>
        <dbReference type="Pfam" id="PF01609"/>
    </source>
</evidence>
<dbReference type="Pfam" id="PF01609">
    <property type="entry name" value="DDE_Tnp_1"/>
    <property type="match status" value="1"/>
</dbReference>
<protein>
    <recommendedName>
        <fullName evidence="1">Transposase IS4-like domain-containing protein</fullName>
    </recommendedName>
</protein>
<dbReference type="GO" id="GO:0003677">
    <property type="term" value="F:DNA binding"/>
    <property type="evidence" value="ECO:0007669"/>
    <property type="project" value="InterPro"/>
</dbReference>
<keyword evidence="3" id="KW-1185">Reference proteome</keyword>
<evidence type="ECO:0000313" key="2">
    <source>
        <dbReference type="EMBL" id="KKO19093.1"/>
    </source>
</evidence>
<feature type="domain" description="Transposase IS4-like" evidence="1">
    <location>
        <begin position="177"/>
        <end position="432"/>
    </location>
</feature>
<dbReference type="EMBL" id="LAQJ01000219">
    <property type="protein sequence ID" value="KKO19093.1"/>
    <property type="molecule type" value="Genomic_DNA"/>
</dbReference>
<dbReference type="GO" id="GO:0004803">
    <property type="term" value="F:transposase activity"/>
    <property type="evidence" value="ECO:0007669"/>
    <property type="project" value="InterPro"/>
</dbReference>
<comment type="caution">
    <text evidence="2">The sequence shown here is derived from an EMBL/GenBank/DDBJ whole genome shotgun (WGS) entry which is preliminary data.</text>
</comment>
<gene>
    <name evidence="2" type="ORF">BROFUL_02197</name>
</gene>
<dbReference type="GO" id="GO:0006313">
    <property type="term" value="P:DNA transposition"/>
    <property type="evidence" value="ECO:0007669"/>
    <property type="project" value="InterPro"/>
</dbReference>
<dbReference type="Proteomes" id="UP000034954">
    <property type="component" value="Unassembled WGS sequence"/>
</dbReference>
<evidence type="ECO:0000313" key="3">
    <source>
        <dbReference type="Proteomes" id="UP000034954"/>
    </source>
</evidence>
<feature type="non-terminal residue" evidence="2">
    <location>
        <position position="498"/>
    </location>
</feature>
<reference evidence="2 3" key="1">
    <citation type="journal article" date="2013" name="BMC Microbiol.">
        <title>Identification of the type II cytochrome c maturation pathway in anammox bacteria by comparative genomics.</title>
        <authorList>
            <person name="Ferousi C."/>
            <person name="Speth D.R."/>
            <person name="Reimann J."/>
            <person name="Op den Camp H.J."/>
            <person name="Allen J.W."/>
            <person name="Keltjens J.T."/>
            <person name="Jetten M.S."/>
        </authorList>
    </citation>
    <scope>NUCLEOTIDE SEQUENCE [LARGE SCALE GENOMIC DNA]</scope>
    <source>
        <strain evidence="2">RU1</strain>
    </source>
</reference>
<dbReference type="PANTHER" id="PTHR34614">
    <property type="match status" value="1"/>
</dbReference>
<dbReference type="InterPro" id="IPR002559">
    <property type="entry name" value="Transposase_11"/>
</dbReference>